<dbReference type="Pfam" id="PF16242">
    <property type="entry name" value="Pyrid_ox_like"/>
    <property type="match status" value="1"/>
</dbReference>
<dbReference type="RefSeq" id="WP_054132976.1">
    <property type="nucleotide sequence ID" value="NZ_CP020083.1"/>
</dbReference>
<feature type="domain" description="General stress protein FMN-binding split barrel" evidence="1">
    <location>
        <begin position="13"/>
        <end position="147"/>
    </location>
</feature>
<dbReference type="Proteomes" id="UP000258016">
    <property type="component" value="Chromosome"/>
</dbReference>
<dbReference type="InterPro" id="IPR052917">
    <property type="entry name" value="Stress-Dev_Protein"/>
</dbReference>
<evidence type="ECO:0000313" key="2">
    <source>
        <dbReference type="EMBL" id="ASR52391.1"/>
    </source>
</evidence>
<evidence type="ECO:0000259" key="1">
    <source>
        <dbReference type="Pfam" id="PF16242"/>
    </source>
</evidence>
<name>A0ABM6M8Q9_9SPHN</name>
<proteinExistence type="predicted"/>
<sequence>MSDPATQSDTSEALDAFWSALESSPFLMLGLPAQVAHSMPMTAQFDGRHGPIWFYGSRSSRLVEGLTSTNDAMAQYVGEGHKLFACISGMLTIDNNPAIIDKFWSNTVEAWYAQGKSDPDLVMLRFDPANIEIWQADLSLMGKLKMMFGGTMKSQDVQGKHVETAL</sequence>
<keyword evidence="3" id="KW-1185">Reference proteome</keyword>
<dbReference type="InterPro" id="IPR038725">
    <property type="entry name" value="YdaG_split_barrel_FMN-bd"/>
</dbReference>
<dbReference type="EMBL" id="CP020083">
    <property type="protein sequence ID" value="ASR52391.1"/>
    <property type="molecule type" value="Genomic_DNA"/>
</dbReference>
<dbReference type="PANTHER" id="PTHR34818:SF1">
    <property type="entry name" value="PROTEIN BLI-3"/>
    <property type="match status" value="1"/>
</dbReference>
<dbReference type="InterPro" id="IPR012349">
    <property type="entry name" value="Split_barrel_FMN-bd"/>
</dbReference>
<accession>A0ABM6M8Q9</accession>
<evidence type="ECO:0000313" key="3">
    <source>
        <dbReference type="Proteomes" id="UP000258016"/>
    </source>
</evidence>
<dbReference type="PANTHER" id="PTHR34818">
    <property type="entry name" value="PROTEIN BLI-3"/>
    <property type="match status" value="1"/>
</dbReference>
<reference evidence="2 3" key="1">
    <citation type="submission" date="2017-03" db="EMBL/GenBank/DDBJ databases">
        <title>Complete genome sequence of Blastomonas fulva degrading microcsystin LR.</title>
        <authorList>
            <person name="Lee H.-g."/>
            <person name="Jin L."/>
            <person name="oh H.-M."/>
        </authorList>
    </citation>
    <scope>NUCLEOTIDE SEQUENCE [LARGE SCALE GENOMIC DNA]</scope>
    <source>
        <strain evidence="2 3">T2</strain>
    </source>
</reference>
<dbReference type="SUPFAM" id="SSF50475">
    <property type="entry name" value="FMN-binding split barrel"/>
    <property type="match status" value="1"/>
</dbReference>
<organism evidence="2 3">
    <name type="scientific">Blastomonas fulva</name>
    <dbReference type="NCBI Taxonomy" id="1550728"/>
    <lineage>
        <taxon>Bacteria</taxon>
        <taxon>Pseudomonadati</taxon>
        <taxon>Pseudomonadota</taxon>
        <taxon>Alphaproteobacteria</taxon>
        <taxon>Sphingomonadales</taxon>
        <taxon>Sphingomonadaceae</taxon>
        <taxon>Blastomonas</taxon>
    </lineage>
</organism>
<gene>
    <name evidence="2" type="ORF">B5J99_13755</name>
</gene>
<protein>
    <recommendedName>
        <fullName evidence="1">General stress protein FMN-binding split barrel domain-containing protein</fullName>
    </recommendedName>
</protein>
<dbReference type="GeneID" id="303486643"/>
<dbReference type="Gene3D" id="2.30.110.10">
    <property type="entry name" value="Electron Transport, Fmn-binding Protein, Chain A"/>
    <property type="match status" value="1"/>
</dbReference>